<evidence type="ECO:0000313" key="2">
    <source>
        <dbReference type="EMBL" id="SIS66227.1"/>
    </source>
</evidence>
<sequence>MLNRKRTGLIIVDVQGKLARLMHDSEAMHASLRTLISGIKAIDLPIIWLEQNPEKLGETSPELTELLSGEPISKYTFSACGEPRFVDAIEASDVHTWLVAGIESHICVYQTVRDLIELGRKVEVVTDCVSSRTPANRQLGIDRMLDAGARPTSVEMCLFELVGSCKVPEFKAVLDQIK</sequence>
<keyword evidence="3" id="KW-1185">Reference proteome</keyword>
<organism evidence="2 3">
    <name type="scientific">Thalassolituus maritimus</name>
    <dbReference type="NCBI Taxonomy" id="484498"/>
    <lineage>
        <taxon>Bacteria</taxon>
        <taxon>Pseudomonadati</taxon>
        <taxon>Pseudomonadota</taxon>
        <taxon>Gammaproteobacteria</taxon>
        <taxon>Oceanospirillales</taxon>
        <taxon>Oceanospirillaceae</taxon>
        <taxon>Thalassolituus</taxon>
    </lineage>
</organism>
<dbReference type="Proteomes" id="UP000185639">
    <property type="component" value="Unassembled WGS sequence"/>
</dbReference>
<accession>A0A1N7KXF8</accession>
<proteinExistence type="predicted"/>
<dbReference type="CDD" id="cd01012">
    <property type="entry name" value="YcaC_related"/>
    <property type="match status" value="1"/>
</dbReference>
<dbReference type="InterPro" id="IPR050993">
    <property type="entry name" value="Isochorismatase_domain"/>
</dbReference>
<dbReference type="SUPFAM" id="SSF52499">
    <property type="entry name" value="Isochorismatase-like hydrolases"/>
    <property type="match status" value="1"/>
</dbReference>
<dbReference type="PANTHER" id="PTHR14119">
    <property type="entry name" value="HYDROLASE"/>
    <property type="match status" value="1"/>
</dbReference>
<gene>
    <name evidence="2" type="ORF">SAMN05421686_103147</name>
</gene>
<feature type="domain" description="Isochorismatase-like" evidence="1">
    <location>
        <begin position="8"/>
        <end position="155"/>
    </location>
</feature>
<dbReference type="Pfam" id="PF00857">
    <property type="entry name" value="Isochorismatase"/>
    <property type="match status" value="1"/>
</dbReference>
<evidence type="ECO:0000313" key="3">
    <source>
        <dbReference type="Proteomes" id="UP000185639"/>
    </source>
</evidence>
<dbReference type="EMBL" id="FTOH01000003">
    <property type="protein sequence ID" value="SIS66227.1"/>
    <property type="molecule type" value="Genomic_DNA"/>
</dbReference>
<dbReference type="AlphaFoldDB" id="A0A1N7KXF8"/>
<evidence type="ECO:0000259" key="1">
    <source>
        <dbReference type="Pfam" id="PF00857"/>
    </source>
</evidence>
<dbReference type="RefSeq" id="WP_076514688.1">
    <property type="nucleotide sequence ID" value="NZ_FTOH01000003.1"/>
</dbReference>
<name>A0A1N7KXF8_9GAMM</name>
<dbReference type="InterPro" id="IPR000868">
    <property type="entry name" value="Isochorismatase-like_dom"/>
</dbReference>
<dbReference type="Gene3D" id="3.40.50.850">
    <property type="entry name" value="Isochorismatase-like"/>
    <property type="match status" value="1"/>
</dbReference>
<dbReference type="InterPro" id="IPR036380">
    <property type="entry name" value="Isochorismatase-like_sf"/>
</dbReference>
<dbReference type="PANTHER" id="PTHR14119:SF3">
    <property type="entry name" value="ISOCHORISMATASE DOMAIN-CONTAINING PROTEIN 2"/>
    <property type="match status" value="1"/>
</dbReference>
<reference evidence="3" key="1">
    <citation type="submission" date="2017-01" db="EMBL/GenBank/DDBJ databases">
        <authorList>
            <person name="Varghese N."/>
            <person name="Submissions S."/>
        </authorList>
    </citation>
    <scope>NUCLEOTIDE SEQUENCE [LARGE SCALE GENOMIC DNA]</scope>
    <source>
        <strain evidence="3">DSM 24913</strain>
    </source>
</reference>
<protein>
    <submittedName>
        <fullName evidence="2">Nicotinamidase-related amidase</fullName>
    </submittedName>
</protein>
<dbReference type="STRING" id="484498.SAMN05421686_103147"/>
<dbReference type="OrthoDB" id="9796958at2"/>